<dbReference type="Pfam" id="PF13400">
    <property type="entry name" value="Tad"/>
    <property type="match status" value="1"/>
</dbReference>
<dbReference type="InterPro" id="IPR028087">
    <property type="entry name" value="Tad_N"/>
</dbReference>
<evidence type="ECO:0000259" key="1">
    <source>
        <dbReference type="Pfam" id="PF13400"/>
    </source>
</evidence>
<name>X1MNR2_9ZZZZ</name>
<feature type="domain" description="Putative Flp pilus-assembly TadG-like N-terminal" evidence="1">
    <location>
        <begin position="14"/>
        <end position="61"/>
    </location>
</feature>
<dbReference type="AlphaFoldDB" id="X1MNR2"/>
<feature type="non-terminal residue" evidence="2">
    <location>
        <position position="177"/>
    </location>
</feature>
<accession>X1MNR2</accession>
<evidence type="ECO:0000313" key="2">
    <source>
        <dbReference type="EMBL" id="GAI07999.1"/>
    </source>
</evidence>
<gene>
    <name evidence="2" type="ORF">S06H3_15145</name>
</gene>
<dbReference type="EMBL" id="BARV01007439">
    <property type="protein sequence ID" value="GAI07999.1"/>
    <property type="molecule type" value="Genomic_DNA"/>
</dbReference>
<reference evidence="2" key="1">
    <citation type="journal article" date="2014" name="Front. Microbiol.">
        <title>High frequency of phylogenetically diverse reductive dehalogenase-homologous genes in deep subseafloor sedimentary metagenomes.</title>
        <authorList>
            <person name="Kawai M."/>
            <person name="Futagami T."/>
            <person name="Toyoda A."/>
            <person name="Takaki Y."/>
            <person name="Nishi S."/>
            <person name="Hori S."/>
            <person name="Arai W."/>
            <person name="Tsubouchi T."/>
            <person name="Morono Y."/>
            <person name="Uchiyama I."/>
            <person name="Ito T."/>
            <person name="Fujiyama A."/>
            <person name="Inagaki F."/>
            <person name="Takami H."/>
        </authorList>
    </citation>
    <scope>NUCLEOTIDE SEQUENCE</scope>
    <source>
        <strain evidence="2">Expedition CK06-06</strain>
    </source>
</reference>
<proteinExistence type="predicted"/>
<protein>
    <recommendedName>
        <fullName evidence="1">Putative Flp pilus-assembly TadG-like N-terminal domain-containing protein</fullName>
    </recommendedName>
</protein>
<organism evidence="2">
    <name type="scientific">marine sediment metagenome</name>
    <dbReference type="NCBI Taxonomy" id="412755"/>
    <lineage>
        <taxon>unclassified sequences</taxon>
        <taxon>metagenomes</taxon>
        <taxon>ecological metagenomes</taxon>
    </lineage>
</organism>
<comment type="caution">
    <text evidence="2">The sequence shown here is derived from an EMBL/GenBank/DDBJ whole genome shotgun (WGS) entry which is preliminary data.</text>
</comment>
<sequence>MRIMKIKRFKSEDGVVTIIVALSVVALMMVTALTIDVGSLYEERRHLQTVADSAALAGVQQLPEDVDGAIEKAIEYASKCGVNINSDDVEVSFTLAENDTITVNAINPNAPLYFARVIGMSETQVVASATAIVGSPKEYVGVVPWGIPEEEYEPGVEYVLKYGSGPVGGGPGGNFQP</sequence>